<dbReference type="GO" id="GO:0003676">
    <property type="term" value="F:nucleic acid binding"/>
    <property type="evidence" value="ECO:0007669"/>
    <property type="project" value="InterPro"/>
</dbReference>
<dbReference type="Gene3D" id="3.30.420.10">
    <property type="entry name" value="Ribonuclease H-like superfamily/Ribonuclease H"/>
    <property type="match status" value="1"/>
</dbReference>
<dbReference type="Proteomes" id="UP000887159">
    <property type="component" value="Unassembled WGS sequence"/>
</dbReference>
<comment type="caution">
    <text evidence="1">The sequence shown here is derived from an EMBL/GenBank/DDBJ whole genome shotgun (WGS) entry which is preliminary data.</text>
</comment>
<name>A0A8X6SJ61_TRICX</name>
<gene>
    <name evidence="1" type="ORF">TNCV_1798221</name>
</gene>
<dbReference type="EMBL" id="BMAU01021314">
    <property type="protein sequence ID" value="GFY12400.1"/>
    <property type="molecule type" value="Genomic_DNA"/>
</dbReference>
<organism evidence="1 2">
    <name type="scientific">Trichonephila clavipes</name>
    <name type="common">Golden silk orbweaver</name>
    <name type="synonym">Nephila clavipes</name>
    <dbReference type="NCBI Taxonomy" id="2585209"/>
    <lineage>
        <taxon>Eukaryota</taxon>
        <taxon>Metazoa</taxon>
        <taxon>Ecdysozoa</taxon>
        <taxon>Arthropoda</taxon>
        <taxon>Chelicerata</taxon>
        <taxon>Arachnida</taxon>
        <taxon>Araneae</taxon>
        <taxon>Araneomorphae</taxon>
        <taxon>Entelegynae</taxon>
        <taxon>Araneoidea</taxon>
        <taxon>Nephilidae</taxon>
        <taxon>Trichonephila</taxon>
    </lineage>
</organism>
<dbReference type="InterPro" id="IPR036397">
    <property type="entry name" value="RNaseH_sf"/>
</dbReference>
<dbReference type="AlphaFoldDB" id="A0A8X6SJ61"/>
<evidence type="ECO:0000313" key="2">
    <source>
        <dbReference type="Proteomes" id="UP000887159"/>
    </source>
</evidence>
<proteinExistence type="predicted"/>
<evidence type="ECO:0000313" key="1">
    <source>
        <dbReference type="EMBL" id="GFY12400.1"/>
    </source>
</evidence>
<keyword evidence="2" id="KW-1185">Reference proteome</keyword>
<sequence>MVVLGSIRLKSDCGRIVFSDESRFQLCPDDHRKHVWRYPGQRADPAFTISRHTGPQPRVIVWGADSFDSPLVFLRGTLTAQLCVDDILKTVLLPFLLKCLGFIFQKIRPDHMWHVLL</sequence>
<reference evidence="1" key="1">
    <citation type="submission" date="2020-08" db="EMBL/GenBank/DDBJ databases">
        <title>Multicomponent nature underlies the extraordinary mechanical properties of spider dragline silk.</title>
        <authorList>
            <person name="Kono N."/>
            <person name="Nakamura H."/>
            <person name="Mori M."/>
            <person name="Yoshida Y."/>
            <person name="Ohtoshi R."/>
            <person name="Malay A.D."/>
            <person name="Moran D.A.P."/>
            <person name="Tomita M."/>
            <person name="Numata K."/>
            <person name="Arakawa K."/>
        </authorList>
    </citation>
    <scope>NUCLEOTIDE SEQUENCE</scope>
</reference>
<accession>A0A8X6SJ61</accession>
<protein>
    <submittedName>
        <fullName evidence="1">Transposable element Tc1 transposase</fullName>
    </submittedName>
</protein>